<dbReference type="InterPro" id="IPR013083">
    <property type="entry name" value="Znf_RING/FYVE/PHD"/>
</dbReference>
<proteinExistence type="predicted"/>
<dbReference type="Proteomes" id="UP001140513">
    <property type="component" value="Unassembled WGS sequence"/>
</dbReference>
<gene>
    <name evidence="3" type="ORF">N0V89_005841</name>
</gene>
<dbReference type="RefSeq" id="XP_056071882.1">
    <property type="nucleotide sequence ID" value="XM_056214615.1"/>
</dbReference>
<dbReference type="EMBL" id="JAPEUX010000004">
    <property type="protein sequence ID" value="KAJ4354108.1"/>
    <property type="molecule type" value="Genomic_DNA"/>
</dbReference>
<dbReference type="AlphaFoldDB" id="A0A9W8XNN0"/>
<feature type="domain" description="RING-type" evidence="2">
    <location>
        <begin position="458"/>
        <end position="510"/>
    </location>
</feature>
<dbReference type="InterPro" id="IPR001841">
    <property type="entry name" value="Znf_RING"/>
</dbReference>
<dbReference type="PROSITE" id="PS50089">
    <property type="entry name" value="ZF_RING_2"/>
    <property type="match status" value="1"/>
</dbReference>
<organism evidence="3 4">
    <name type="scientific">Didymosphaeria variabile</name>
    <dbReference type="NCBI Taxonomy" id="1932322"/>
    <lineage>
        <taxon>Eukaryota</taxon>
        <taxon>Fungi</taxon>
        <taxon>Dikarya</taxon>
        <taxon>Ascomycota</taxon>
        <taxon>Pezizomycotina</taxon>
        <taxon>Dothideomycetes</taxon>
        <taxon>Pleosporomycetidae</taxon>
        <taxon>Pleosporales</taxon>
        <taxon>Massarineae</taxon>
        <taxon>Didymosphaeriaceae</taxon>
        <taxon>Didymosphaeria</taxon>
    </lineage>
</organism>
<evidence type="ECO:0000313" key="3">
    <source>
        <dbReference type="EMBL" id="KAJ4354108.1"/>
    </source>
</evidence>
<accession>A0A9W8XNN0</accession>
<dbReference type="Gene3D" id="3.30.40.10">
    <property type="entry name" value="Zinc/RING finger domain, C3HC4 (zinc finger)"/>
    <property type="match status" value="1"/>
</dbReference>
<keyword evidence="1" id="KW-0863">Zinc-finger</keyword>
<evidence type="ECO:0000313" key="4">
    <source>
        <dbReference type="Proteomes" id="UP001140513"/>
    </source>
</evidence>
<dbReference type="OrthoDB" id="3790478at2759"/>
<dbReference type="GeneID" id="80909371"/>
<name>A0A9W8XNN0_9PLEO</name>
<dbReference type="GO" id="GO:0008270">
    <property type="term" value="F:zinc ion binding"/>
    <property type="evidence" value="ECO:0007669"/>
    <property type="project" value="UniProtKB-KW"/>
</dbReference>
<reference evidence="3" key="1">
    <citation type="submission" date="2022-10" db="EMBL/GenBank/DDBJ databases">
        <title>Tapping the CABI collections for fungal endophytes: first genome assemblies for Collariella, Neodidymelliopsis, Ascochyta clinopodiicola, Didymella pomorum, Didymosphaeria variabile, Neocosmospora piperis and Neocucurbitaria cava.</title>
        <authorList>
            <person name="Hill R."/>
        </authorList>
    </citation>
    <scope>NUCLEOTIDE SEQUENCE</scope>
    <source>
        <strain evidence="3">IMI 356815</strain>
    </source>
</reference>
<keyword evidence="4" id="KW-1185">Reference proteome</keyword>
<protein>
    <recommendedName>
        <fullName evidence="2">RING-type domain-containing protein</fullName>
    </recommendedName>
</protein>
<evidence type="ECO:0000259" key="2">
    <source>
        <dbReference type="PROSITE" id="PS50089"/>
    </source>
</evidence>
<evidence type="ECO:0000256" key="1">
    <source>
        <dbReference type="PROSITE-ProRule" id="PRU00175"/>
    </source>
</evidence>
<keyword evidence="1" id="KW-0862">Zinc</keyword>
<keyword evidence="1" id="KW-0479">Metal-binding</keyword>
<comment type="caution">
    <text evidence="3">The sequence shown here is derived from an EMBL/GenBank/DDBJ whole genome shotgun (WGS) entry which is preliminary data.</text>
</comment>
<dbReference type="SUPFAM" id="SSF57850">
    <property type="entry name" value="RING/U-box"/>
    <property type="match status" value="1"/>
</dbReference>
<sequence length="525" mass="59037">MADYAFPVVSQYGLAYLLHRTDHIREVREVLKFLATVVAHIVQVNPPLGHSTFFFEDQLSRYDPQTSIAINLAFFGSTYSLTFEMAVRDSIGLVRGLDFSLLSKEHDHPALIQLKLWLLRCALHTSLSDALSVKLAVLVGPQPILANLPPPSVIPHEISGNDNPEMARAMFALANKARDSRESIQDDDAFHILREFMRLALNCAEVWNKYGPKEWNFAAEGMPELSEPARYAGLKAVSDCWRRMIENPFSNAPLHIRWILAKCDMIAAANYFLVDVQQSLNRPFPSLMNIQRLAQHFVQQVQWAAEDIQYDRFYAYRATRLGNPFLGPVLPPGAFAPPLMDLHTHHSLDLVRGIPQPNAMDLPDERDIELPHLAAQQNPFDTLIDQVFGPDPEENVGPDLCEFEHYAQQPLLYEHAPAYAGELHLAVTPEIVAVGPLIEAHQLSDQIETSDLQAEDECLICQVLFRGNVTPTNPGVRLRACGHMLHLEDLKQLVNGAYWQQPYVRCPACRAHICASRETRQAVAG</sequence>